<reference evidence="3 4" key="1">
    <citation type="journal article" date="2017" name="Mol. Biol. Evol.">
        <title>The 4-celled Tetrabaena socialis nuclear genome reveals the essential components for genetic control of cell number at the origin of multicellularity in the volvocine lineage.</title>
        <authorList>
            <person name="Featherston J."/>
            <person name="Arakaki Y."/>
            <person name="Hanschen E.R."/>
            <person name="Ferris P.J."/>
            <person name="Michod R.E."/>
            <person name="Olson B.J.S.C."/>
            <person name="Nozaki H."/>
            <person name="Durand P.M."/>
        </authorList>
    </citation>
    <scope>NUCLEOTIDE SEQUENCE [LARGE SCALE GENOMIC DNA]</scope>
    <source>
        <strain evidence="3 4">NIES-571</strain>
    </source>
</reference>
<dbReference type="Pfam" id="PF08670">
    <property type="entry name" value="MEKHLA"/>
    <property type="match status" value="1"/>
</dbReference>
<dbReference type="AlphaFoldDB" id="A0A2J8AIP9"/>
<comment type="caution">
    <text evidence="3">The sequence shown here is derived from an EMBL/GenBank/DDBJ whole genome shotgun (WGS) entry which is preliminary data.</text>
</comment>
<dbReference type="Gene3D" id="3.30.450.20">
    <property type="entry name" value="PAS domain"/>
    <property type="match status" value="1"/>
</dbReference>
<protein>
    <recommendedName>
        <fullName evidence="2">MEKHLA domain-containing protein</fullName>
    </recommendedName>
</protein>
<proteinExistence type="predicted"/>
<feature type="coiled-coil region" evidence="1">
    <location>
        <begin position="217"/>
        <end position="244"/>
    </location>
</feature>
<sequence>MVTLTPPRPQHWIWTILANTRTDRRYLIEGADFEALAAAAYRAPFVLLAHNRFQEGVTDPLFTYANRAALELWETTWDDIIGTPSRLSAPDVVQTQTERQELLDRAAAKGVVTNYEGWRVSAKGRRFKIRDVVLFNIVDRQGTKLGQAAMFSRYELESGLVMTVTAAPREEEEEEAGTGGVPTPEDMAAAEAAVAEQAAHVRALKEVQGLTNQDIPVQMAVLKLKENKEQLVKLQRRLEDALLASRAAFDDDDDE</sequence>
<accession>A0A2J8AIP9</accession>
<dbReference type="Proteomes" id="UP000236333">
    <property type="component" value="Unassembled WGS sequence"/>
</dbReference>
<dbReference type="OrthoDB" id="10266517at2759"/>
<gene>
    <name evidence="3" type="ORF">TSOC_000702</name>
</gene>
<feature type="domain" description="MEKHLA" evidence="2">
    <location>
        <begin position="31"/>
        <end position="155"/>
    </location>
</feature>
<evidence type="ECO:0000259" key="2">
    <source>
        <dbReference type="Pfam" id="PF08670"/>
    </source>
</evidence>
<evidence type="ECO:0000313" key="3">
    <source>
        <dbReference type="EMBL" id="PNH12396.1"/>
    </source>
</evidence>
<evidence type="ECO:0000256" key="1">
    <source>
        <dbReference type="SAM" id="Coils"/>
    </source>
</evidence>
<keyword evidence="1" id="KW-0175">Coiled coil</keyword>
<keyword evidence="4" id="KW-1185">Reference proteome</keyword>
<dbReference type="InterPro" id="IPR035965">
    <property type="entry name" value="PAS-like_dom_sf"/>
</dbReference>
<name>A0A2J8AIP9_9CHLO</name>
<organism evidence="3 4">
    <name type="scientific">Tetrabaena socialis</name>
    <dbReference type="NCBI Taxonomy" id="47790"/>
    <lineage>
        <taxon>Eukaryota</taxon>
        <taxon>Viridiplantae</taxon>
        <taxon>Chlorophyta</taxon>
        <taxon>core chlorophytes</taxon>
        <taxon>Chlorophyceae</taxon>
        <taxon>CS clade</taxon>
        <taxon>Chlamydomonadales</taxon>
        <taxon>Tetrabaenaceae</taxon>
        <taxon>Tetrabaena</taxon>
    </lineage>
</organism>
<dbReference type="EMBL" id="PGGS01000009">
    <property type="protein sequence ID" value="PNH12396.1"/>
    <property type="molecule type" value="Genomic_DNA"/>
</dbReference>
<dbReference type="InterPro" id="IPR013978">
    <property type="entry name" value="MEKHLA"/>
</dbReference>
<evidence type="ECO:0000313" key="4">
    <source>
        <dbReference type="Proteomes" id="UP000236333"/>
    </source>
</evidence>
<dbReference type="SUPFAM" id="SSF55785">
    <property type="entry name" value="PYP-like sensor domain (PAS domain)"/>
    <property type="match status" value="1"/>
</dbReference>